<name>H5TM01_GORO1</name>
<feature type="transmembrane region" description="Helical" evidence="7">
    <location>
        <begin position="129"/>
        <end position="148"/>
    </location>
</feature>
<dbReference type="GO" id="GO:0005886">
    <property type="term" value="C:plasma membrane"/>
    <property type="evidence" value="ECO:0007669"/>
    <property type="project" value="UniProtKB-SubCell"/>
</dbReference>
<dbReference type="STRING" id="1108044.GOOTI_111_00380"/>
<evidence type="ECO:0000256" key="4">
    <source>
        <dbReference type="ARBA" id="ARBA00022989"/>
    </source>
</evidence>
<keyword evidence="4 7" id="KW-1133">Transmembrane helix</keyword>
<feature type="transmembrane region" description="Helical" evidence="7">
    <location>
        <begin position="279"/>
        <end position="299"/>
    </location>
</feature>
<feature type="transmembrane region" description="Helical" evidence="7">
    <location>
        <begin position="305"/>
        <end position="325"/>
    </location>
</feature>
<evidence type="ECO:0000256" key="2">
    <source>
        <dbReference type="ARBA" id="ARBA00022475"/>
    </source>
</evidence>
<feature type="transmembrane region" description="Helical" evidence="7">
    <location>
        <begin position="47"/>
        <end position="70"/>
    </location>
</feature>
<feature type="compositionally biased region" description="Low complexity" evidence="6">
    <location>
        <begin position="219"/>
        <end position="234"/>
    </location>
</feature>
<feature type="transmembrane region" description="Helical" evidence="7">
    <location>
        <begin position="337"/>
        <end position="357"/>
    </location>
</feature>
<dbReference type="Proteomes" id="UP000005038">
    <property type="component" value="Unassembled WGS sequence"/>
</dbReference>
<evidence type="ECO:0000256" key="7">
    <source>
        <dbReference type="SAM" id="Phobius"/>
    </source>
</evidence>
<feature type="region of interest" description="Disordered" evidence="6">
    <location>
        <begin position="80"/>
        <end position="103"/>
    </location>
</feature>
<dbReference type="InterPro" id="IPR052027">
    <property type="entry name" value="PspC"/>
</dbReference>
<dbReference type="Pfam" id="PF09922">
    <property type="entry name" value="LiaF-like_C"/>
    <property type="match status" value="1"/>
</dbReference>
<proteinExistence type="predicted"/>
<dbReference type="RefSeq" id="WP_007238745.1">
    <property type="nucleotide sequence ID" value="NZ_BAFB01000111.1"/>
</dbReference>
<feature type="domain" description="Phage shock protein PspC N-terminal" evidence="8">
    <location>
        <begin position="17"/>
        <end position="72"/>
    </location>
</feature>
<feature type="region of interest" description="Disordered" evidence="6">
    <location>
        <begin position="188"/>
        <end position="250"/>
    </location>
</feature>
<evidence type="ECO:0000313" key="11">
    <source>
        <dbReference type="Proteomes" id="UP000005038"/>
    </source>
</evidence>
<organism evidence="10 11">
    <name type="scientific">Gordonia otitidis (strain DSM 44809 / CCUG 52243 / JCM 12355 / NBRC 100426 / IFM 10032)</name>
    <dbReference type="NCBI Taxonomy" id="1108044"/>
    <lineage>
        <taxon>Bacteria</taxon>
        <taxon>Bacillati</taxon>
        <taxon>Actinomycetota</taxon>
        <taxon>Actinomycetes</taxon>
        <taxon>Mycobacteriales</taxon>
        <taxon>Gordoniaceae</taxon>
        <taxon>Gordonia</taxon>
    </lineage>
</organism>
<evidence type="ECO:0000256" key="6">
    <source>
        <dbReference type="SAM" id="MobiDB-lite"/>
    </source>
</evidence>
<gene>
    <name evidence="10" type="ORF">GOOTI_111_00380</name>
</gene>
<reference evidence="10" key="1">
    <citation type="submission" date="2012-02" db="EMBL/GenBank/DDBJ databases">
        <title>Whole genome shotgun sequence of Gordonia otitidis NBRC 100426.</title>
        <authorList>
            <person name="Yoshida I."/>
            <person name="Hosoyama A."/>
            <person name="Tsuchikane K."/>
            <person name="Katsumata H."/>
            <person name="Yamazaki S."/>
            <person name="Fujita N."/>
        </authorList>
    </citation>
    <scope>NUCLEOTIDE SEQUENCE [LARGE SCALE GENOMIC DNA]</scope>
    <source>
        <strain evidence="10">NBRC 100426</strain>
    </source>
</reference>
<comment type="subcellular location">
    <subcellularLocation>
        <location evidence="1">Cell membrane</location>
        <topology evidence="1">Single-pass membrane protein</topology>
    </subcellularLocation>
</comment>
<evidence type="ECO:0000259" key="8">
    <source>
        <dbReference type="Pfam" id="PF04024"/>
    </source>
</evidence>
<feature type="domain" description="Cell wall-active antibiotics response LiaF-like C-terminal" evidence="9">
    <location>
        <begin position="389"/>
        <end position="442"/>
    </location>
</feature>
<feature type="transmembrane region" description="Helical" evidence="7">
    <location>
        <begin position="106"/>
        <end position="123"/>
    </location>
</feature>
<evidence type="ECO:0000256" key="3">
    <source>
        <dbReference type="ARBA" id="ARBA00022692"/>
    </source>
</evidence>
<dbReference type="Pfam" id="PF04024">
    <property type="entry name" value="PspC"/>
    <property type="match status" value="1"/>
</dbReference>
<dbReference type="AlphaFoldDB" id="H5TM01"/>
<comment type="caution">
    <text evidence="10">The sequence shown here is derived from an EMBL/GenBank/DDBJ whole genome shotgun (WGS) entry which is preliminary data.</text>
</comment>
<sequence>MDATQFRNQLEELWRTRPVRPAGPRTVAGVCSGIAFRYRVDPTLVKVAFVVSTLFGGSGLILYVAAWIAFPSSTAVAARPDGHRRLRRDGRRGDGQRRRRHGGHNNPKLLVLIVVCVVILTSIGPRGTWGSGALLGMILMVLGWWLLFRRTPEPAPGTSADTLTPEGITPAADQFQRWTPRGVRVGATSAWPSAPADPRFGGQSNDADGQPTAPLQNATTTTTVDTTTADPTPAFGSTNREPPSWDPLGAARFAWDLPEPTEPETAPQPVEHRSPKAPLLVFGATLIVAMAGVAAHQAGVEWFSVTRILSMALAVVGIGMVAIAARRGSAQHRTGGLVPLAITLGVAVIVSAAVTGWSAQDGGGPIPPGGVGERTYAPMRENDIRDAYSVSIGDLELDLRSVDLTTDRTVDLRAGVGQVTVRVPRDMNVRANCTSNVGEAHCPEGLSIGSAGNHAPVLTINAHNNLGNVEVLR</sequence>
<dbReference type="EMBL" id="BAFB01000111">
    <property type="protein sequence ID" value="GAB34509.1"/>
    <property type="molecule type" value="Genomic_DNA"/>
</dbReference>
<dbReference type="PANTHER" id="PTHR33885">
    <property type="entry name" value="PHAGE SHOCK PROTEIN C"/>
    <property type="match status" value="1"/>
</dbReference>
<keyword evidence="3 7" id="KW-0812">Transmembrane</keyword>
<keyword evidence="5 7" id="KW-0472">Membrane</keyword>
<dbReference type="PANTHER" id="PTHR33885:SF3">
    <property type="entry name" value="PHAGE SHOCK PROTEIN C"/>
    <property type="match status" value="1"/>
</dbReference>
<feature type="compositionally biased region" description="Polar residues" evidence="6">
    <location>
        <begin position="202"/>
        <end position="218"/>
    </location>
</feature>
<evidence type="ECO:0000313" key="10">
    <source>
        <dbReference type="EMBL" id="GAB34509.1"/>
    </source>
</evidence>
<dbReference type="InterPro" id="IPR024425">
    <property type="entry name" value="LiaF-like_C"/>
</dbReference>
<evidence type="ECO:0000256" key="5">
    <source>
        <dbReference type="ARBA" id="ARBA00023136"/>
    </source>
</evidence>
<evidence type="ECO:0008006" key="12">
    <source>
        <dbReference type="Google" id="ProtNLM"/>
    </source>
</evidence>
<keyword evidence="11" id="KW-1185">Reference proteome</keyword>
<accession>H5TM01</accession>
<protein>
    <recommendedName>
        <fullName evidence="12">Phage shock protein PspC N-terminal domain-containing protein</fullName>
    </recommendedName>
</protein>
<dbReference type="OrthoDB" id="3208990at2"/>
<keyword evidence="2" id="KW-1003">Cell membrane</keyword>
<evidence type="ECO:0000259" key="9">
    <source>
        <dbReference type="Pfam" id="PF09922"/>
    </source>
</evidence>
<dbReference type="InterPro" id="IPR007168">
    <property type="entry name" value="Phageshock_PspC_N"/>
</dbReference>
<evidence type="ECO:0000256" key="1">
    <source>
        <dbReference type="ARBA" id="ARBA00004162"/>
    </source>
</evidence>